<dbReference type="OrthoDB" id="4763015at2"/>
<evidence type="ECO:0000313" key="6">
    <source>
        <dbReference type="EMBL" id="RZU62224.1"/>
    </source>
</evidence>
<proteinExistence type="predicted"/>
<reference evidence="6 7" key="1">
    <citation type="submission" date="2019-02" db="EMBL/GenBank/DDBJ databases">
        <title>Sequencing the genomes of 1000 actinobacteria strains.</title>
        <authorList>
            <person name="Klenk H.-P."/>
        </authorList>
    </citation>
    <scope>NUCLEOTIDE SEQUENCE [LARGE SCALE GENOMIC DNA]</scope>
    <source>
        <strain evidence="6 7">DSM 17364</strain>
    </source>
</reference>
<comment type="caution">
    <text evidence="6">The sequence shown here is derived from an EMBL/GenBank/DDBJ whole genome shotgun (WGS) entry which is preliminary data.</text>
</comment>
<keyword evidence="4" id="KW-0460">Magnesium</keyword>
<dbReference type="AlphaFoldDB" id="A0A4Q8ADL0"/>
<protein>
    <recommendedName>
        <fullName evidence="5">PIN domain-containing protein</fullName>
    </recommendedName>
</protein>
<evidence type="ECO:0000256" key="3">
    <source>
        <dbReference type="ARBA" id="ARBA00022801"/>
    </source>
</evidence>
<evidence type="ECO:0000256" key="1">
    <source>
        <dbReference type="ARBA" id="ARBA00022722"/>
    </source>
</evidence>
<dbReference type="Gene3D" id="3.40.50.1010">
    <property type="entry name" value="5'-nuclease"/>
    <property type="match status" value="1"/>
</dbReference>
<evidence type="ECO:0000313" key="7">
    <source>
        <dbReference type="Proteomes" id="UP000292685"/>
    </source>
</evidence>
<dbReference type="GO" id="GO:0004518">
    <property type="term" value="F:nuclease activity"/>
    <property type="evidence" value="ECO:0007669"/>
    <property type="project" value="UniProtKB-KW"/>
</dbReference>
<dbReference type="Pfam" id="PF01850">
    <property type="entry name" value="PIN"/>
    <property type="match status" value="1"/>
</dbReference>
<keyword evidence="1" id="KW-0540">Nuclease</keyword>
<feature type="domain" description="PIN" evidence="5">
    <location>
        <begin position="4"/>
        <end position="123"/>
    </location>
</feature>
<keyword evidence="2" id="KW-0479">Metal-binding</keyword>
<dbReference type="SUPFAM" id="SSF88723">
    <property type="entry name" value="PIN domain-like"/>
    <property type="match status" value="1"/>
</dbReference>
<gene>
    <name evidence="6" type="ORF">EV380_1815</name>
</gene>
<name>A0A4Q8ADL0_9MICC</name>
<dbReference type="InterPro" id="IPR029060">
    <property type="entry name" value="PIN-like_dom_sf"/>
</dbReference>
<dbReference type="RefSeq" id="WP_130450815.1">
    <property type="nucleotide sequence ID" value="NZ_SHLA01000001.1"/>
</dbReference>
<evidence type="ECO:0000259" key="5">
    <source>
        <dbReference type="Pfam" id="PF01850"/>
    </source>
</evidence>
<keyword evidence="7" id="KW-1185">Reference proteome</keyword>
<sequence length="135" mass="15076">MTDYLVDNSVWSRVAQQVPRVLARVNAIVASPSDAFVTCPPQVLEFCHSAPPDQHERYVDAIMLGFPLEHHPNEHFVLGIQQALWSHGLHRAAGPTDILIASYAILNEATVLACDQDYSHIARVDDRLAYEYLSP</sequence>
<organism evidence="6 7">
    <name type="scientific">Zhihengliuella halotolerans</name>
    <dbReference type="NCBI Taxonomy" id="370736"/>
    <lineage>
        <taxon>Bacteria</taxon>
        <taxon>Bacillati</taxon>
        <taxon>Actinomycetota</taxon>
        <taxon>Actinomycetes</taxon>
        <taxon>Micrococcales</taxon>
        <taxon>Micrococcaceae</taxon>
        <taxon>Zhihengliuella</taxon>
    </lineage>
</organism>
<dbReference type="InterPro" id="IPR002716">
    <property type="entry name" value="PIN_dom"/>
</dbReference>
<dbReference type="Proteomes" id="UP000292685">
    <property type="component" value="Unassembled WGS sequence"/>
</dbReference>
<accession>A0A4Q8ADL0</accession>
<evidence type="ECO:0000256" key="4">
    <source>
        <dbReference type="ARBA" id="ARBA00022842"/>
    </source>
</evidence>
<dbReference type="GO" id="GO:0016787">
    <property type="term" value="F:hydrolase activity"/>
    <property type="evidence" value="ECO:0007669"/>
    <property type="project" value="UniProtKB-KW"/>
</dbReference>
<evidence type="ECO:0000256" key="2">
    <source>
        <dbReference type="ARBA" id="ARBA00022723"/>
    </source>
</evidence>
<keyword evidence="3" id="KW-0378">Hydrolase</keyword>
<dbReference type="GO" id="GO:0046872">
    <property type="term" value="F:metal ion binding"/>
    <property type="evidence" value="ECO:0007669"/>
    <property type="project" value="UniProtKB-KW"/>
</dbReference>
<dbReference type="EMBL" id="SHLA01000001">
    <property type="protein sequence ID" value="RZU62224.1"/>
    <property type="molecule type" value="Genomic_DNA"/>
</dbReference>